<evidence type="ECO:0000259" key="1">
    <source>
        <dbReference type="Pfam" id="PF13586"/>
    </source>
</evidence>
<dbReference type="KEGG" id="scia:HUG15_01495"/>
<protein>
    <submittedName>
        <fullName evidence="2">Transposase</fullName>
    </submittedName>
</protein>
<sequence>MGPKLGCPPKQESKVQKQIEKQDAAERNAIEGKFGEGKRTYGLGLIQAYLRNHQ</sequence>
<dbReference type="RefSeq" id="WP_200128801.1">
    <property type="nucleotide sequence ID" value="NZ_CP054705.1"/>
</dbReference>
<gene>
    <name evidence="2" type="ORF">HUG15_01495</name>
</gene>
<dbReference type="InterPro" id="IPR025668">
    <property type="entry name" value="Tnp_DDE_dom"/>
</dbReference>
<dbReference type="EMBL" id="CP054705">
    <property type="protein sequence ID" value="QQK78136.1"/>
    <property type="molecule type" value="Genomic_DNA"/>
</dbReference>
<dbReference type="AlphaFoldDB" id="A0A7T6Z727"/>
<dbReference type="Pfam" id="PF13586">
    <property type="entry name" value="DDE_Tnp_1_2"/>
    <property type="match status" value="1"/>
</dbReference>
<name>A0A7T6Z727_9BACI</name>
<evidence type="ECO:0000313" key="2">
    <source>
        <dbReference type="EMBL" id="QQK78136.1"/>
    </source>
</evidence>
<reference evidence="2 3" key="1">
    <citation type="submission" date="2020-06" db="EMBL/GenBank/DDBJ databases">
        <title>Genomic analysis of Salicibibacter sp. NKC5-3.</title>
        <authorList>
            <person name="Oh Y.J."/>
        </authorList>
    </citation>
    <scope>NUCLEOTIDE SEQUENCE [LARGE SCALE GENOMIC DNA]</scope>
    <source>
        <strain evidence="2 3">NKC5-3</strain>
    </source>
</reference>
<proteinExistence type="predicted"/>
<accession>A0A7T6Z727</accession>
<feature type="domain" description="Transposase DDE" evidence="1">
    <location>
        <begin position="2"/>
        <end position="49"/>
    </location>
</feature>
<evidence type="ECO:0000313" key="3">
    <source>
        <dbReference type="Proteomes" id="UP000595823"/>
    </source>
</evidence>
<organism evidence="2 3">
    <name type="scientific">Salicibibacter cibarius</name>
    <dbReference type="NCBI Taxonomy" id="2743000"/>
    <lineage>
        <taxon>Bacteria</taxon>
        <taxon>Bacillati</taxon>
        <taxon>Bacillota</taxon>
        <taxon>Bacilli</taxon>
        <taxon>Bacillales</taxon>
        <taxon>Bacillaceae</taxon>
        <taxon>Salicibibacter</taxon>
    </lineage>
</organism>
<keyword evidence="3" id="KW-1185">Reference proteome</keyword>
<dbReference type="Proteomes" id="UP000595823">
    <property type="component" value="Chromosome"/>
</dbReference>